<reference evidence="2" key="1">
    <citation type="submission" date="2019-01" db="EMBL/GenBank/DDBJ databases">
        <title>Draft genome sequences of three monokaryotic isolates of the white-rot basidiomycete fungus Dichomitus squalens.</title>
        <authorList>
            <consortium name="DOE Joint Genome Institute"/>
            <person name="Lopez S.C."/>
            <person name="Andreopoulos B."/>
            <person name="Pangilinan J."/>
            <person name="Lipzen A."/>
            <person name="Riley R."/>
            <person name="Ahrendt S."/>
            <person name="Ng V."/>
            <person name="Barry K."/>
            <person name="Daum C."/>
            <person name="Grigoriev I.V."/>
            <person name="Hilden K.S."/>
            <person name="Makela M.R."/>
            <person name="de Vries R.P."/>
        </authorList>
    </citation>
    <scope>NUCLEOTIDE SEQUENCE [LARGE SCALE GENOMIC DNA]</scope>
    <source>
        <strain evidence="2">OM18370.1</strain>
    </source>
</reference>
<keyword evidence="1" id="KW-0732">Signal</keyword>
<evidence type="ECO:0000313" key="2">
    <source>
        <dbReference type="EMBL" id="TBU24372.1"/>
    </source>
</evidence>
<gene>
    <name evidence="2" type="ORF">BD311DRAFT_561892</name>
</gene>
<feature type="chain" id="PRO_5020959860" description="Secreted protein" evidence="1">
    <location>
        <begin position="22"/>
        <end position="70"/>
    </location>
</feature>
<feature type="signal peptide" evidence="1">
    <location>
        <begin position="1"/>
        <end position="21"/>
    </location>
</feature>
<sequence>MNVVCTLSPFSVCELCLSCFAVHVCVWLCHDAMSLSSLFIYHLPAPCADAWIYTVVPLCMTGHGPHKIVY</sequence>
<evidence type="ECO:0000256" key="1">
    <source>
        <dbReference type="SAM" id="SignalP"/>
    </source>
</evidence>
<dbReference type="AlphaFoldDB" id="A0A4Q9ME94"/>
<name>A0A4Q9ME94_9APHY</name>
<dbReference type="Proteomes" id="UP000292957">
    <property type="component" value="Unassembled WGS sequence"/>
</dbReference>
<proteinExistence type="predicted"/>
<protein>
    <recommendedName>
        <fullName evidence="3">Secreted protein</fullName>
    </recommendedName>
</protein>
<evidence type="ECO:0008006" key="3">
    <source>
        <dbReference type="Google" id="ProtNLM"/>
    </source>
</evidence>
<organism evidence="2">
    <name type="scientific">Dichomitus squalens</name>
    <dbReference type="NCBI Taxonomy" id="114155"/>
    <lineage>
        <taxon>Eukaryota</taxon>
        <taxon>Fungi</taxon>
        <taxon>Dikarya</taxon>
        <taxon>Basidiomycota</taxon>
        <taxon>Agaricomycotina</taxon>
        <taxon>Agaricomycetes</taxon>
        <taxon>Polyporales</taxon>
        <taxon>Polyporaceae</taxon>
        <taxon>Dichomitus</taxon>
    </lineage>
</organism>
<accession>A0A4Q9ME94</accession>
<dbReference type="EMBL" id="ML143481">
    <property type="protein sequence ID" value="TBU24372.1"/>
    <property type="molecule type" value="Genomic_DNA"/>
</dbReference>